<evidence type="ECO:0000256" key="1">
    <source>
        <dbReference type="ARBA" id="ARBA00022448"/>
    </source>
</evidence>
<organism evidence="8 9">
    <name type="scientific">Paenibacillus hodogayensis</name>
    <dbReference type="NCBI Taxonomy" id="279208"/>
    <lineage>
        <taxon>Bacteria</taxon>
        <taxon>Bacillati</taxon>
        <taxon>Bacillota</taxon>
        <taxon>Bacilli</taxon>
        <taxon>Bacillales</taxon>
        <taxon>Paenibacillaceae</taxon>
        <taxon>Paenibacillus</taxon>
    </lineage>
</organism>
<dbReference type="Gene3D" id="2.40.50.140">
    <property type="entry name" value="Nucleic acid-binding proteins"/>
    <property type="match status" value="1"/>
</dbReference>
<evidence type="ECO:0000256" key="4">
    <source>
        <dbReference type="ARBA" id="ARBA00022840"/>
    </source>
</evidence>
<dbReference type="InterPro" id="IPR003439">
    <property type="entry name" value="ABC_transporter-like_ATP-bd"/>
</dbReference>
<keyword evidence="6" id="KW-0472">Membrane</keyword>
<evidence type="ECO:0000313" key="8">
    <source>
        <dbReference type="EMBL" id="MFB9752013.1"/>
    </source>
</evidence>
<dbReference type="PANTHER" id="PTHR43875">
    <property type="entry name" value="MALTODEXTRIN IMPORT ATP-BINDING PROTEIN MSMX"/>
    <property type="match status" value="1"/>
</dbReference>
<dbReference type="Gene3D" id="3.40.50.300">
    <property type="entry name" value="P-loop containing nucleotide triphosphate hydrolases"/>
    <property type="match status" value="1"/>
</dbReference>
<keyword evidence="1" id="KW-0813">Transport</keyword>
<name>A0ABV5VUS1_9BACL</name>
<dbReference type="Gene3D" id="2.40.50.100">
    <property type="match status" value="1"/>
</dbReference>
<accession>A0ABV5VUS1</accession>
<gene>
    <name evidence="8" type="ORF">ACFFNY_10645</name>
</gene>
<dbReference type="SUPFAM" id="SSF50331">
    <property type="entry name" value="MOP-like"/>
    <property type="match status" value="1"/>
</dbReference>
<sequence length="390" mass="43549">MSAIELQQAQVHIQQKQVLKGIDLIIEQGDFVTLLGPSGCGKTTLLRTIAGLQKLNEGRIVIAGREVASGGTAFHMDPAKRGVSLVFQSYALWPHMTVFDNIAFGLQIRRLTKSEIRQRVMSSLEKMRIPELSDRYPGELSGGQQQRVAIARAIVTSPDILLLDEPLSNLDAKLRTEMRAELKRLHRELGTTIVYVTHDQHEAITLSTKVAVFFGGELVQLDTPRELYRHPRTLEVAEFIGSSDHPLNRIDGFARVIDQIGIVSTPLGDFRVEGDALEADRQVVLTLRPEDMALHEHPGERGFIPVRVTDVLSSGPESLVRVEAGDIALTARTLGDTDYAPGRMLYAAFREERINLYDQLTGHRLEAVLYSSQHVQWRNTTNENRFSLSC</sequence>
<dbReference type="Pfam" id="PF00005">
    <property type="entry name" value="ABC_tran"/>
    <property type="match status" value="1"/>
</dbReference>
<reference evidence="8 9" key="1">
    <citation type="submission" date="2024-09" db="EMBL/GenBank/DDBJ databases">
        <authorList>
            <person name="Sun Q."/>
            <person name="Mori K."/>
        </authorList>
    </citation>
    <scope>NUCLEOTIDE SEQUENCE [LARGE SCALE GENOMIC DNA]</scope>
    <source>
        <strain evidence="8 9">JCM 12520</strain>
    </source>
</reference>
<evidence type="ECO:0000256" key="2">
    <source>
        <dbReference type="ARBA" id="ARBA00022475"/>
    </source>
</evidence>
<evidence type="ECO:0000256" key="6">
    <source>
        <dbReference type="ARBA" id="ARBA00023136"/>
    </source>
</evidence>
<dbReference type="PANTHER" id="PTHR43875:SF15">
    <property type="entry name" value="TREHALOSE IMPORT ATP-BINDING PROTEIN SUGC"/>
    <property type="match status" value="1"/>
</dbReference>
<keyword evidence="4 8" id="KW-0067">ATP-binding</keyword>
<dbReference type="SMART" id="SM00382">
    <property type="entry name" value="AAA"/>
    <property type="match status" value="1"/>
</dbReference>
<proteinExistence type="predicted"/>
<dbReference type="Pfam" id="PF08402">
    <property type="entry name" value="TOBE_2"/>
    <property type="match status" value="1"/>
</dbReference>
<dbReference type="EMBL" id="JBHMAG010000008">
    <property type="protein sequence ID" value="MFB9752013.1"/>
    <property type="molecule type" value="Genomic_DNA"/>
</dbReference>
<dbReference type="Proteomes" id="UP001589619">
    <property type="component" value="Unassembled WGS sequence"/>
</dbReference>
<dbReference type="PROSITE" id="PS50893">
    <property type="entry name" value="ABC_TRANSPORTER_2"/>
    <property type="match status" value="1"/>
</dbReference>
<dbReference type="InterPro" id="IPR047641">
    <property type="entry name" value="ABC_transpr_MalK/UgpC-like"/>
</dbReference>
<evidence type="ECO:0000313" key="9">
    <source>
        <dbReference type="Proteomes" id="UP001589619"/>
    </source>
</evidence>
<protein>
    <submittedName>
        <fullName evidence="8">ABC transporter ATP-binding protein</fullName>
    </submittedName>
</protein>
<dbReference type="GO" id="GO:0005524">
    <property type="term" value="F:ATP binding"/>
    <property type="evidence" value="ECO:0007669"/>
    <property type="project" value="UniProtKB-KW"/>
</dbReference>
<dbReference type="InterPro" id="IPR003593">
    <property type="entry name" value="AAA+_ATPase"/>
</dbReference>
<dbReference type="InterPro" id="IPR017871">
    <property type="entry name" value="ABC_transporter-like_CS"/>
</dbReference>
<dbReference type="InterPro" id="IPR012340">
    <property type="entry name" value="NA-bd_OB-fold"/>
</dbReference>
<dbReference type="InterPro" id="IPR027417">
    <property type="entry name" value="P-loop_NTPase"/>
</dbReference>
<dbReference type="SUPFAM" id="SSF52540">
    <property type="entry name" value="P-loop containing nucleoside triphosphate hydrolases"/>
    <property type="match status" value="1"/>
</dbReference>
<dbReference type="RefSeq" id="WP_344915734.1">
    <property type="nucleotide sequence ID" value="NZ_BAAAYO010000017.1"/>
</dbReference>
<keyword evidence="9" id="KW-1185">Reference proteome</keyword>
<keyword evidence="2" id="KW-1003">Cell membrane</keyword>
<feature type="domain" description="ABC transporter" evidence="7">
    <location>
        <begin position="4"/>
        <end position="240"/>
    </location>
</feature>
<evidence type="ECO:0000256" key="3">
    <source>
        <dbReference type="ARBA" id="ARBA00022741"/>
    </source>
</evidence>
<dbReference type="InterPro" id="IPR008995">
    <property type="entry name" value="Mo/tungstate-bd_C_term_dom"/>
</dbReference>
<keyword evidence="5" id="KW-1278">Translocase</keyword>
<evidence type="ECO:0000259" key="7">
    <source>
        <dbReference type="PROSITE" id="PS50893"/>
    </source>
</evidence>
<dbReference type="InterPro" id="IPR013611">
    <property type="entry name" value="Transp-assoc_OB_typ2"/>
</dbReference>
<keyword evidence="3" id="KW-0547">Nucleotide-binding</keyword>
<evidence type="ECO:0000256" key="5">
    <source>
        <dbReference type="ARBA" id="ARBA00022967"/>
    </source>
</evidence>
<dbReference type="PROSITE" id="PS00211">
    <property type="entry name" value="ABC_TRANSPORTER_1"/>
    <property type="match status" value="1"/>
</dbReference>
<comment type="caution">
    <text evidence="8">The sequence shown here is derived from an EMBL/GenBank/DDBJ whole genome shotgun (WGS) entry which is preliminary data.</text>
</comment>